<dbReference type="PANTHER" id="PTHR30595">
    <property type="entry name" value="GLPR-RELATED TRANSCRIPTIONAL REPRESSOR"/>
    <property type="match status" value="1"/>
</dbReference>
<dbReference type="AlphaFoldDB" id="A0A840SI14"/>
<feature type="domain" description="Schlafen AlbA-2" evidence="1">
    <location>
        <begin position="4"/>
        <end position="63"/>
    </location>
</feature>
<dbReference type="EMBL" id="JACHFR010000002">
    <property type="protein sequence ID" value="MBB5219032.1"/>
    <property type="molecule type" value="Genomic_DNA"/>
</dbReference>
<name>A0A840SI14_9SPIR</name>
<dbReference type="Pfam" id="PF13749">
    <property type="entry name" value="HATPase_c_4"/>
    <property type="match status" value="1"/>
</dbReference>
<dbReference type="Gene3D" id="3.30.950.30">
    <property type="entry name" value="Schlafen, AAA domain"/>
    <property type="match status" value="1"/>
</dbReference>
<comment type="caution">
    <text evidence="2">The sequence shown here is derived from an EMBL/GenBank/DDBJ whole genome shotgun (WGS) entry which is preliminary data.</text>
</comment>
<keyword evidence="3" id="KW-1185">Reference proteome</keyword>
<accession>A0A840SI14</accession>
<dbReference type="Gene3D" id="3.30.565.60">
    <property type="match status" value="1"/>
</dbReference>
<sequence>MNGNQEIESWLRNLLSKNADFEFEDTEIEGKKIVVLVIKRTTGQPVTFKKDSYIRIGSYTKPLRDYPTQEAQLWDKLRLTNFETQAAKPELQKGDIFSLLDFSVYFELQNITVPSNQDGILHYALEDKIVVKQDNGLYSITNLGALLFAKRIEDFPSVSRKAIRLIQYEDDTKLRILKEYSGHKGYAVGFEGLMQYLEALLPSEEVITESVRKTVTKYPMVALREIMANALIHQDFTIPGSAPLVEIFGNRIEITNPGTPLIDIKRIIDNPPKSRNEALSSLMRRLKLCEELGSGWDRITIECELKHLPAPKIVLYEENTRVILYSNLSFNNISTEDKLWSVYLHACLQYLKGEHLTNQSLRERFGIEEKNKAIISRLIADAVSKNLIKVFDETTAPRYKSYVPSWA</sequence>
<dbReference type="RefSeq" id="WP_221266540.1">
    <property type="nucleotide sequence ID" value="NZ_JACHFR010000002.1"/>
</dbReference>
<dbReference type="Pfam" id="PF04326">
    <property type="entry name" value="SLFN_AlbA_2"/>
    <property type="match status" value="1"/>
</dbReference>
<dbReference type="InterPro" id="IPR038475">
    <property type="entry name" value="RecG_C_sf"/>
</dbReference>
<organism evidence="2 3">
    <name type="scientific">Treponema rectale</name>
    <dbReference type="NCBI Taxonomy" id="744512"/>
    <lineage>
        <taxon>Bacteria</taxon>
        <taxon>Pseudomonadati</taxon>
        <taxon>Spirochaetota</taxon>
        <taxon>Spirochaetia</taxon>
        <taxon>Spirochaetales</taxon>
        <taxon>Treponemataceae</taxon>
        <taxon>Treponema</taxon>
    </lineage>
</organism>
<gene>
    <name evidence="2" type="ORF">HNP77_001401</name>
</gene>
<protein>
    <submittedName>
        <fullName evidence="2">Putative HTH transcriptional regulator</fullName>
    </submittedName>
</protein>
<evidence type="ECO:0000313" key="3">
    <source>
        <dbReference type="Proteomes" id="UP000578697"/>
    </source>
</evidence>
<reference evidence="2 3" key="1">
    <citation type="submission" date="2020-08" db="EMBL/GenBank/DDBJ databases">
        <title>Genomic Encyclopedia of Type Strains, Phase IV (KMG-IV): sequencing the most valuable type-strain genomes for metagenomic binning, comparative biology and taxonomic classification.</title>
        <authorList>
            <person name="Goeker M."/>
        </authorList>
    </citation>
    <scope>NUCLEOTIDE SEQUENCE [LARGE SCALE GENOMIC DNA]</scope>
    <source>
        <strain evidence="2 3">DSM 103679</strain>
    </source>
</reference>
<dbReference type="InterPro" id="IPR038461">
    <property type="entry name" value="Schlafen_AlbA_2_dom_sf"/>
</dbReference>
<evidence type="ECO:0000259" key="1">
    <source>
        <dbReference type="Pfam" id="PF04326"/>
    </source>
</evidence>
<dbReference type="PANTHER" id="PTHR30595:SF6">
    <property type="entry name" value="SCHLAFEN ALBA-2 DOMAIN-CONTAINING PROTEIN"/>
    <property type="match status" value="1"/>
</dbReference>
<evidence type="ECO:0000313" key="2">
    <source>
        <dbReference type="EMBL" id="MBB5219032.1"/>
    </source>
</evidence>
<dbReference type="InterPro" id="IPR007421">
    <property type="entry name" value="Schlafen_AlbA_2_dom"/>
</dbReference>
<dbReference type="Proteomes" id="UP000578697">
    <property type="component" value="Unassembled WGS sequence"/>
</dbReference>
<proteinExistence type="predicted"/>